<dbReference type="SUPFAM" id="SSF49464">
    <property type="entry name" value="Carboxypeptidase regulatory domain-like"/>
    <property type="match status" value="1"/>
</dbReference>
<dbReference type="SUPFAM" id="SSF56935">
    <property type="entry name" value="Porins"/>
    <property type="match status" value="1"/>
</dbReference>
<evidence type="ECO:0000313" key="4">
    <source>
        <dbReference type="EMBL" id="MFC4874716.1"/>
    </source>
</evidence>
<evidence type="ECO:0000259" key="3">
    <source>
        <dbReference type="Pfam" id="PF07715"/>
    </source>
</evidence>
<evidence type="ECO:0000256" key="1">
    <source>
        <dbReference type="PROSITE-ProRule" id="PRU01360"/>
    </source>
</evidence>
<feature type="transmembrane region" description="Helical" evidence="2">
    <location>
        <begin position="27"/>
        <end position="47"/>
    </location>
</feature>
<protein>
    <submittedName>
        <fullName evidence="4">SusC/RagA family TonB-linked outer membrane protein</fullName>
    </submittedName>
</protein>
<comment type="subcellular location">
    <subcellularLocation>
        <location evidence="1">Cell outer membrane</location>
        <topology evidence="1">Multi-pass membrane protein</topology>
    </subcellularLocation>
</comment>
<dbReference type="Pfam" id="PF07715">
    <property type="entry name" value="Plug"/>
    <property type="match status" value="1"/>
</dbReference>
<dbReference type="InterPro" id="IPR008969">
    <property type="entry name" value="CarboxyPept-like_regulatory"/>
</dbReference>
<evidence type="ECO:0000256" key="2">
    <source>
        <dbReference type="SAM" id="Phobius"/>
    </source>
</evidence>
<dbReference type="Pfam" id="PF13715">
    <property type="entry name" value="CarbopepD_reg_2"/>
    <property type="match status" value="1"/>
</dbReference>
<keyword evidence="1" id="KW-1134">Transmembrane beta strand</keyword>
<dbReference type="Gene3D" id="2.60.40.1120">
    <property type="entry name" value="Carboxypeptidase-like, regulatory domain"/>
    <property type="match status" value="1"/>
</dbReference>
<comment type="similarity">
    <text evidence="1">Belongs to the TonB-dependent receptor family.</text>
</comment>
<comment type="caution">
    <text evidence="4">The sequence shown here is derived from an EMBL/GenBank/DDBJ whole genome shotgun (WGS) entry which is preliminary data.</text>
</comment>
<dbReference type="NCBIfam" id="TIGR04057">
    <property type="entry name" value="SusC_RagA_signa"/>
    <property type="match status" value="1"/>
</dbReference>
<dbReference type="NCBIfam" id="TIGR04056">
    <property type="entry name" value="OMP_RagA_SusC"/>
    <property type="match status" value="1"/>
</dbReference>
<proteinExistence type="inferred from homology"/>
<keyword evidence="5" id="KW-1185">Reference proteome</keyword>
<keyword evidence="2" id="KW-1133">Transmembrane helix</keyword>
<dbReference type="InterPro" id="IPR023997">
    <property type="entry name" value="TonB-dep_OMP_SusC/RagA_CS"/>
</dbReference>
<dbReference type="EMBL" id="JBHSJJ010000021">
    <property type="protein sequence ID" value="MFC4874716.1"/>
    <property type="molecule type" value="Genomic_DNA"/>
</dbReference>
<dbReference type="RefSeq" id="WP_377068830.1">
    <property type="nucleotide sequence ID" value="NZ_JBHSJJ010000021.1"/>
</dbReference>
<sequence length="670" mass="75262">MKKNYRSSTCHTPKWREKLLWKEQHRFSVYIIIWIFLMNGLPIFPAVSQEEKRVITGQVLDATSKESLPGVNILVKGTSMGTITDVDGTYSVSVPNEDAVLIFSFVGYLAQEIKIGSQTIIDVDLVADQAQLDEVVVVGYGTVKKSDLTGSVVRVNAETFKNQSNVQLTDMLAGTVAGFNASQATSAAGGSSLEIRGPTSLGAGTEPLVVLDGVIFNGSIRDINPNDIETLDILKDASSSAVFGARAANGVILVTTTRGKTGKPSFNFTTKLGVAGPTRDDFAVRSPQGYLDFRRDYYRTLGLAQPDYHWFNPNELPEGVTLEQWRASNNNPHPDDTREWLARMNFFPVEIETYLAGETINWRDEVMKPGVRQEYDLSIGGGTEQMKYYWSLGYVDNEGIITGDKFSTLRSRLNLDFEVTDWLNLGLNTQFSSRDESVVQANLTGMYQTSPFSRMYDEDGSIRWFPHGYIGGENPLINYLGQDRFHKINSLFNTLYAEVKLPFGITFRSSFQPRMQSIRDYNYWSPETIMGGPTYAQGRATRRESSLFEWMVDNLLKWNKEIGVHNFDVTFLYNLERNRIYESIMENQTFDPSPILGYHGMQFGNDPTISTNDITYSGEGLMGRLNYTFCLPDPFAGTGLVPLAVRTPEPSFRPWLLPGRYLMKAFIIRG</sequence>
<keyword evidence="1" id="KW-0813">Transport</keyword>
<accession>A0ABV9T8C5</accession>
<evidence type="ECO:0000313" key="5">
    <source>
        <dbReference type="Proteomes" id="UP001595818"/>
    </source>
</evidence>
<reference evidence="5" key="1">
    <citation type="journal article" date="2019" name="Int. J. Syst. Evol. Microbiol.">
        <title>The Global Catalogue of Microorganisms (GCM) 10K type strain sequencing project: providing services to taxonomists for standard genome sequencing and annotation.</title>
        <authorList>
            <consortium name="The Broad Institute Genomics Platform"/>
            <consortium name="The Broad Institute Genome Sequencing Center for Infectious Disease"/>
            <person name="Wu L."/>
            <person name="Ma J."/>
        </authorList>
    </citation>
    <scope>NUCLEOTIDE SEQUENCE [LARGE SCALE GENOMIC DNA]</scope>
    <source>
        <strain evidence="5">CGMCC 4.7466</strain>
    </source>
</reference>
<keyword evidence="1" id="KW-0998">Cell outer membrane</keyword>
<feature type="domain" description="TonB-dependent receptor plug" evidence="3">
    <location>
        <begin position="145"/>
        <end position="251"/>
    </location>
</feature>
<dbReference type="PROSITE" id="PS52016">
    <property type="entry name" value="TONB_DEPENDENT_REC_3"/>
    <property type="match status" value="1"/>
</dbReference>
<dbReference type="InterPro" id="IPR023996">
    <property type="entry name" value="TonB-dep_OMP_SusC/RagA"/>
</dbReference>
<dbReference type="Gene3D" id="2.170.130.10">
    <property type="entry name" value="TonB-dependent receptor, plug domain"/>
    <property type="match status" value="1"/>
</dbReference>
<dbReference type="Proteomes" id="UP001595818">
    <property type="component" value="Unassembled WGS sequence"/>
</dbReference>
<keyword evidence="1 2" id="KW-0472">Membrane</keyword>
<dbReference type="InterPro" id="IPR037066">
    <property type="entry name" value="Plug_dom_sf"/>
</dbReference>
<dbReference type="InterPro" id="IPR012910">
    <property type="entry name" value="Plug_dom"/>
</dbReference>
<name>A0ABV9T8C5_9BACT</name>
<gene>
    <name evidence="4" type="ORF">ACFPFU_23635</name>
</gene>
<organism evidence="4 5">
    <name type="scientific">Negadavirga shengliensis</name>
    <dbReference type="NCBI Taxonomy" id="1389218"/>
    <lineage>
        <taxon>Bacteria</taxon>
        <taxon>Pseudomonadati</taxon>
        <taxon>Bacteroidota</taxon>
        <taxon>Cytophagia</taxon>
        <taxon>Cytophagales</taxon>
        <taxon>Cyclobacteriaceae</taxon>
        <taxon>Negadavirga</taxon>
    </lineage>
</organism>
<keyword evidence="1 2" id="KW-0812">Transmembrane</keyword>
<dbReference type="InterPro" id="IPR039426">
    <property type="entry name" value="TonB-dep_rcpt-like"/>
</dbReference>